<sequence>MLKTLVYPCLSYVFLPSTDHATADPGLPQTHVRLAPLKRRTPTKLGFSRHFPAASDSMPFTKEASNTTAPPLLSLATMRAISGQAGSHSRSFPPAHHQPPPPEAIWSASFSRKYPQI</sequence>
<dbReference type="AlphaFoldDB" id="A0AAN7JVB5"/>
<dbReference type="EMBL" id="JAXIOK010000015">
    <property type="protein sequence ID" value="KAK4754087.1"/>
    <property type="molecule type" value="Genomic_DNA"/>
</dbReference>
<reference evidence="2 3" key="1">
    <citation type="journal article" date="2023" name="Hortic Res">
        <title>Pangenome of water caltrop reveals structural variations and asymmetric subgenome divergence after allopolyploidization.</title>
        <authorList>
            <person name="Zhang X."/>
            <person name="Chen Y."/>
            <person name="Wang L."/>
            <person name="Yuan Y."/>
            <person name="Fang M."/>
            <person name="Shi L."/>
            <person name="Lu R."/>
            <person name="Comes H.P."/>
            <person name="Ma Y."/>
            <person name="Chen Y."/>
            <person name="Huang G."/>
            <person name="Zhou Y."/>
            <person name="Zheng Z."/>
            <person name="Qiu Y."/>
        </authorList>
    </citation>
    <scope>NUCLEOTIDE SEQUENCE [LARGE SCALE GENOMIC DNA]</scope>
    <source>
        <tissue evidence="2">Roots</tissue>
    </source>
</reference>
<comment type="caution">
    <text evidence="2">The sequence shown here is derived from an EMBL/GenBank/DDBJ whole genome shotgun (WGS) entry which is preliminary data.</text>
</comment>
<organism evidence="2 3">
    <name type="scientific">Trapa incisa</name>
    <dbReference type="NCBI Taxonomy" id="236973"/>
    <lineage>
        <taxon>Eukaryota</taxon>
        <taxon>Viridiplantae</taxon>
        <taxon>Streptophyta</taxon>
        <taxon>Embryophyta</taxon>
        <taxon>Tracheophyta</taxon>
        <taxon>Spermatophyta</taxon>
        <taxon>Magnoliopsida</taxon>
        <taxon>eudicotyledons</taxon>
        <taxon>Gunneridae</taxon>
        <taxon>Pentapetalae</taxon>
        <taxon>rosids</taxon>
        <taxon>malvids</taxon>
        <taxon>Myrtales</taxon>
        <taxon>Lythraceae</taxon>
        <taxon>Trapa</taxon>
    </lineage>
</organism>
<evidence type="ECO:0000256" key="1">
    <source>
        <dbReference type="SAM" id="MobiDB-lite"/>
    </source>
</evidence>
<protein>
    <submittedName>
        <fullName evidence="2">Uncharacterized protein</fullName>
    </submittedName>
</protein>
<dbReference type="Proteomes" id="UP001345219">
    <property type="component" value="Chromosome 2"/>
</dbReference>
<keyword evidence="3" id="KW-1185">Reference proteome</keyword>
<accession>A0AAN7JVB5</accession>
<proteinExistence type="predicted"/>
<evidence type="ECO:0000313" key="3">
    <source>
        <dbReference type="Proteomes" id="UP001345219"/>
    </source>
</evidence>
<feature type="region of interest" description="Disordered" evidence="1">
    <location>
        <begin position="78"/>
        <end position="117"/>
    </location>
</feature>
<gene>
    <name evidence="2" type="ORF">SAY87_002191</name>
</gene>
<name>A0AAN7JVB5_9MYRT</name>
<evidence type="ECO:0000313" key="2">
    <source>
        <dbReference type="EMBL" id="KAK4754087.1"/>
    </source>
</evidence>